<evidence type="ECO:0000259" key="11">
    <source>
        <dbReference type="Pfam" id="PF12819"/>
    </source>
</evidence>
<evidence type="ECO:0000256" key="7">
    <source>
        <dbReference type="ARBA" id="ARBA00023136"/>
    </source>
</evidence>
<evidence type="ECO:0000256" key="10">
    <source>
        <dbReference type="SAM" id="Phobius"/>
    </source>
</evidence>
<dbReference type="Gene3D" id="3.80.10.10">
    <property type="entry name" value="Ribonuclease Inhibitor"/>
    <property type="match status" value="2"/>
</dbReference>
<dbReference type="Pfam" id="PF00560">
    <property type="entry name" value="LRR_1"/>
    <property type="match status" value="2"/>
</dbReference>
<dbReference type="PROSITE" id="PS00107">
    <property type="entry name" value="PROTEIN_KINASE_ATP"/>
    <property type="match status" value="1"/>
</dbReference>
<keyword evidence="9" id="KW-0547">Nucleotide-binding</keyword>
<evidence type="ECO:0000313" key="13">
    <source>
        <dbReference type="Proteomes" id="UP000516314"/>
    </source>
</evidence>
<keyword evidence="4" id="KW-0732">Signal</keyword>
<evidence type="ECO:0000313" key="12">
    <source>
        <dbReference type="EMBL" id="CAD5319808.1"/>
    </source>
</evidence>
<feature type="binding site" evidence="9">
    <location>
        <position position="1069"/>
    </location>
    <ligand>
        <name>ATP</name>
        <dbReference type="ChEBI" id="CHEBI:30616"/>
    </ligand>
</feature>
<dbReference type="GO" id="GO:0016020">
    <property type="term" value="C:membrane"/>
    <property type="evidence" value="ECO:0007669"/>
    <property type="project" value="UniProtKB-SubCell"/>
</dbReference>
<dbReference type="InterPro" id="IPR011009">
    <property type="entry name" value="Kinase-like_dom_sf"/>
</dbReference>
<reference evidence="12 13" key="1">
    <citation type="submission" date="2020-09" db="EMBL/GenBank/DDBJ databases">
        <authorList>
            <person name="Ashkenazy H."/>
        </authorList>
    </citation>
    <scope>NUCLEOTIDE SEQUENCE [LARGE SCALE GENOMIC DNA]</scope>
    <source>
        <strain evidence="13">cv. Cdm-0</strain>
    </source>
</reference>
<feature type="domain" description="Malectin-like" evidence="11">
    <location>
        <begin position="519"/>
        <end position="837"/>
    </location>
</feature>
<evidence type="ECO:0000256" key="9">
    <source>
        <dbReference type="PROSITE-ProRule" id="PRU10141"/>
    </source>
</evidence>
<evidence type="ECO:0000256" key="4">
    <source>
        <dbReference type="ARBA" id="ARBA00022729"/>
    </source>
</evidence>
<dbReference type="InterPro" id="IPR017441">
    <property type="entry name" value="Protein_kinase_ATP_BS"/>
</dbReference>
<evidence type="ECO:0000256" key="6">
    <source>
        <dbReference type="ARBA" id="ARBA00022989"/>
    </source>
</evidence>
<dbReference type="Proteomes" id="UP000516314">
    <property type="component" value="Chromosome 2"/>
</dbReference>
<dbReference type="Gene3D" id="3.30.200.20">
    <property type="entry name" value="Phosphorylase Kinase, domain 1"/>
    <property type="match status" value="2"/>
</dbReference>
<keyword evidence="7 10" id="KW-0472">Membrane</keyword>
<feature type="transmembrane region" description="Helical" evidence="10">
    <location>
        <begin position="982"/>
        <end position="1005"/>
    </location>
</feature>
<dbReference type="EMBL" id="LR881467">
    <property type="protein sequence ID" value="CAD5319808.1"/>
    <property type="molecule type" value="Genomic_DNA"/>
</dbReference>
<dbReference type="FunFam" id="3.80.10.10:FF:000129">
    <property type="entry name" value="Leucine-rich repeat receptor-like kinase"/>
    <property type="match status" value="2"/>
</dbReference>
<feature type="transmembrane region" description="Helical" evidence="10">
    <location>
        <begin position="383"/>
        <end position="407"/>
    </location>
</feature>
<organism evidence="12 13">
    <name type="scientific">Arabidopsis thaliana</name>
    <name type="common">Mouse-ear cress</name>
    <dbReference type="NCBI Taxonomy" id="3702"/>
    <lineage>
        <taxon>Eukaryota</taxon>
        <taxon>Viridiplantae</taxon>
        <taxon>Streptophyta</taxon>
        <taxon>Embryophyta</taxon>
        <taxon>Tracheophyta</taxon>
        <taxon>Spermatophyta</taxon>
        <taxon>Magnoliopsida</taxon>
        <taxon>eudicotyledons</taxon>
        <taxon>Gunneridae</taxon>
        <taxon>Pentapetalae</taxon>
        <taxon>rosids</taxon>
        <taxon>malvids</taxon>
        <taxon>Brassicales</taxon>
        <taxon>Brassicaceae</taxon>
        <taxon>Camelineae</taxon>
        <taxon>Arabidopsis</taxon>
    </lineage>
</organism>
<dbReference type="AlphaFoldDB" id="A0A7G2E9U2"/>
<evidence type="ECO:0000256" key="5">
    <source>
        <dbReference type="ARBA" id="ARBA00022737"/>
    </source>
</evidence>
<dbReference type="Pfam" id="PF12819">
    <property type="entry name" value="Malectin_like"/>
    <property type="match status" value="2"/>
</dbReference>
<dbReference type="InterPro" id="IPR024788">
    <property type="entry name" value="Malectin-like_Carb-bd_dom"/>
</dbReference>
<dbReference type="PANTHER" id="PTHR45631">
    <property type="entry name" value="OS07G0107800 PROTEIN-RELATED"/>
    <property type="match status" value="1"/>
</dbReference>
<dbReference type="SUPFAM" id="SSF56112">
    <property type="entry name" value="Protein kinase-like (PK-like)"/>
    <property type="match status" value="2"/>
</dbReference>
<keyword evidence="9" id="KW-0067">ATP-binding</keyword>
<proteinExistence type="predicted"/>
<comment type="subcellular location">
    <subcellularLocation>
        <location evidence="1">Membrane</location>
        <topology evidence="1">Single-pass membrane protein</topology>
    </subcellularLocation>
</comment>
<keyword evidence="6 10" id="KW-1133">Transmembrane helix</keyword>
<keyword evidence="2" id="KW-0433">Leucine-rich repeat</keyword>
<evidence type="ECO:0000256" key="1">
    <source>
        <dbReference type="ARBA" id="ARBA00004167"/>
    </source>
</evidence>
<feature type="transmembrane region" description="Helical" evidence="10">
    <location>
        <begin position="492"/>
        <end position="509"/>
    </location>
</feature>
<dbReference type="InterPro" id="IPR001611">
    <property type="entry name" value="Leu-rich_rpt"/>
</dbReference>
<evidence type="ECO:0000256" key="2">
    <source>
        <dbReference type="ARBA" id="ARBA00022614"/>
    </source>
</evidence>
<protein>
    <submittedName>
        <fullName evidence="12">(thale cress) hypothetical protein</fullName>
    </submittedName>
</protein>
<dbReference type="GO" id="GO:0005524">
    <property type="term" value="F:ATP binding"/>
    <property type="evidence" value="ECO:0007669"/>
    <property type="project" value="UniProtKB-UniRule"/>
</dbReference>
<dbReference type="PANTHER" id="PTHR45631:SF97">
    <property type="entry name" value="LEUCINE-RICH REPEAT PROTEIN KINASE FAMILY PROTEIN"/>
    <property type="match status" value="1"/>
</dbReference>
<dbReference type="InterPro" id="IPR032675">
    <property type="entry name" value="LRR_dom_sf"/>
</dbReference>
<accession>A0A7G2E9U2</accession>
<evidence type="ECO:0000256" key="3">
    <source>
        <dbReference type="ARBA" id="ARBA00022692"/>
    </source>
</evidence>
<keyword evidence="8" id="KW-0675">Receptor</keyword>
<keyword evidence="3 10" id="KW-0812">Transmembrane</keyword>
<dbReference type="SUPFAM" id="SSF52058">
    <property type="entry name" value="L domain-like"/>
    <property type="match status" value="1"/>
</dbReference>
<name>A0A7G2E9U2_ARATH</name>
<feature type="domain" description="Malectin-like" evidence="11">
    <location>
        <begin position="1"/>
        <end position="228"/>
    </location>
</feature>
<sequence length="1094" mass="122648">MHVGPNLWTAVDLAFDNDREIIYMSKSNLLQICLIKTGTTIPMISTLELRPLRNDSYNTMQIGSLGLIHRRHYTSNSDGFIRYPDDVHDRKWEQHDLSQIDVNTTLNVNSSIPFEVPGAVSMAGTTPRDVNASLNLYHILPEDNSEKFILYLHFSEVQTLSANDIREFNVMWDENIIHTAYSPKLLQSDTIYNISPIRCINLVCYLELVRTERSTLPPLVNAIEAFRVLEFPYAETNPNDVSAIKNIQAIYGLRIISWQGDPCVPGSFRWEDLKCSYTNQSTPPRIISLDLSSHGLSGSIAPGLQNLTELQKLDLSDNSFTGEVPEFLAGMKSLSIINLGWNQLTGPIPQALRDREKNGLKLTIQGNPKLCRNVSCKNNNENYVLPVVASASSVVIIIVAMVLIFVLNKKRLAQVPNELPTSKPSIFTQTKRFTYSEVVALTNNFERVIGEGGFGVVYYGSLNDTKPVAVKVLSQSSIQGYKEFKAEGHGQLLLALSIGAFAILHIVHAQPDQQGFISLDCGLPANESPYTDTITGLTFLSDVDFIQSGKRGETGDDETYTYRQYKDLRYFPDGIRNCYNLTVNKGVNYLIRAGFSYGNYDGLNMYPKFDMHVGPNLWTAVDLRFEKDREIIYMSKSNSLQICLVKTGKTLPMISTLELRPLRNNSYMTQFGSLSLIERLHYKSNSDGFIRYPDDVLDRKWEQYDLVELDVNTTLKVNSSTSFEVPEVVSTAGTTPQNVSQPFLVYFLISKGTGEKIILYLHFTEVQTLRANDTREFNIVWDGNIIHEAYSPKMLQSDTKYNILPITCSKTICFLSLVRTQRSTLPPLINAIESFRVLEFPYAETNPNDVATIKSIQAIYGLRFISWQGDPCVPELFKWEDLKCSYTNTSTPPRIISLDLSSRGLSGSIPSSLQNLTKLRKLDLSNNSFTGEVPEFLAGWNNLTGPIPQSLRDRQKNGLKLTIQGNPKLCGDGSCKNNNQKYVLPVIASASSVVIIILVLVLFVIKKKNLTPVPNELRTSTPSIFTQTKKFTHSEVAALTSNFERVIGEGGFGIVYHGSLDDTKQVAVKLLSQSSIQGYKEFKAEVLHLCIYEA</sequence>
<evidence type="ECO:0000256" key="8">
    <source>
        <dbReference type="ARBA" id="ARBA00023170"/>
    </source>
</evidence>
<keyword evidence="5" id="KW-0677">Repeat</keyword>
<gene>
    <name evidence="12" type="ORF">AT9943_LOCUS7974</name>
</gene>